<reference evidence="1 2" key="1">
    <citation type="journal article" date="2019" name="Sci. Rep.">
        <title>Orb-weaving spider Araneus ventricosus genome elucidates the spidroin gene catalogue.</title>
        <authorList>
            <person name="Kono N."/>
            <person name="Nakamura H."/>
            <person name="Ohtoshi R."/>
            <person name="Moran D.A.P."/>
            <person name="Shinohara A."/>
            <person name="Yoshida Y."/>
            <person name="Fujiwara M."/>
            <person name="Mori M."/>
            <person name="Tomita M."/>
            <person name="Arakawa K."/>
        </authorList>
    </citation>
    <scope>NUCLEOTIDE SEQUENCE [LARGE SCALE GENOMIC DNA]</scope>
</reference>
<gene>
    <name evidence="1" type="ORF">AVEN_234900_1</name>
</gene>
<protein>
    <submittedName>
        <fullName evidence="1">Uncharacterized protein</fullName>
    </submittedName>
</protein>
<sequence length="131" mass="14223">MDEHLMPLIVIESDFGGPEHLLDGAGAQVDEEQDAPVLEGEQQVVLPLARVEQQAAGLPGLEVEGDLVAGTEDGLGIQRQQVEGQVVRPPEGRLGRCSFWNNEQTWVVTISEALGSIFSTKFIKGKMSMLR</sequence>
<dbReference type="OrthoDB" id="10472633at2759"/>
<dbReference type="Proteomes" id="UP000499080">
    <property type="component" value="Unassembled WGS sequence"/>
</dbReference>
<dbReference type="AlphaFoldDB" id="A0A4Y2H852"/>
<evidence type="ECO:0000313" key="2">
    <source>
        <dbReference type="Proteomes" id="UP000499080"/>
    </source>
</evidence>
<name>A0A4Y2H852_ARAVE</name>
<dbReference type="EMBL" id="BGPR01001752">
    <property type="protein sequence ID" value="GBM61106.1"/>
    <property type="molecule type" value="Genomic_DNA"/>
</dbReference>
<keyword evidence="2" id="KW-1185">Reference proteome</keyword>
<organism evidence="1 2">
    <name type="scientific">Araneus ventricosus</name>
    <name type="common">Orbweaver spider</name>
    <name type="synonym">Epeira ventricosa</name>
    <dbReference type="NCBI Taxonomy" id="182803"/>
    <lineage>
        <taxon>Eukaryota</taxon>
        <taxon>Metazoa</taxon>
        <taxon>Ecdysozoa</taxon>
        <taxon>Arthropoda</taxon>
        <taxon>Chelicerata</taxon>
        <taxon>Arachnida</taxon>
        <taxon>Araneae</taxon>
        <taxon>Araneomorphae</taxon>
        <taxon>Entelegynae</taxon>
        <taxon>Araneoidea</taxon>
        <taxon>Araneidae</taxon>
        <taxon>Araneus</taxon>
    </lineage>
</organism>
<proteinExistence type="predicted"/>
<comment type="caution">
    <text evidence="1">The sequence shown here is derived from an EMBL/GenBank/DDBJ whole genome shotgun (WGS) entry which is preliminary data.</text>
</comment>
<evidence type="ECO:0000313" key="1">
    <source>
        <dbReference type="EMBL" id="GBM61106.1"/>
    </source>
</evidence>
<accession>A0A4Y2H852</accession>